<name>A0A2N3KIV6_9PROT</name>
<dbReference type="OrthoDB" id="9871213at2"/>
<proteinExistence type="predicted"/>
<dbReference type="AlphaFoldDB" id="A0A2N3KIV6"/>
<comment type="caution">
    <text evidence="1">The sequence shown here is derived from an EMBL/GenBank/DDBJ whole genome shotgun (WGS) entry which is preliminary data.</text>
</comment>
<dbReference type="RefSeq" id="WP_085594518.1">
    <property type="nucleotide sequence ID" value="NZ_NWTK01000017.1"/>
</dbReference>
<organism evidence="1 2">
    <name type="scientific">Thalassospira marina</name>
    <dbReference type="NCBI Taxonomy" id="2048283"/>
    <lineage>
        <taxon>Bacteria</taxon>
        <taxon>Pseudomonadati</taxon>
        <taxon>Pseudomonadota</taxon>
        <taxon>Alphaproteobacteria</taxon>
        <taxon>Rhodospirillales</taxon>
        <taxon>Thalassospiraceae</taxon>
        <taxon>Thalassospira</taxon>
    </lineage>
</organism>
<dbReference type="Proteomes" id="UP000233597">
    <property type="component" value="Unassembled WGS sequence"/>
</dbReference>
<sequence length="212" mass="23909">METTTTEYKHALSSCEGEWEVREDRGNLIVFSMRFGVLIIGERPHNPSLPNAIFDLVPAFPKSSATLQNLPTILAQAMRPNQDRWYVTLLHFDARTTAMSENLLAGIEPEKTIAPGTSPQIPLQEEIRTLRKSLRRQLALTFADPRSAIKQIERDLSREKIQTVLDRISMNPERYGQAIKNRKLSIDPDIVLNLANLGAALGDRKCELHLPS</sequence>
<reference evidence="1 2" key="1">
    <citation type="submission" date="2017-09" db="EMBL/GenBank/DDBJ databases">
        <title>Biodiversity and function of Thalassospira species in the particle-attached aromatic-hydrocarbon-degrading consortia from the surface seawater of the South China Sea.</title>
        <authorList>
            <person name="Dong C."/>
            <person name="Liu R."/>
            <person name="Shao Z."/>
        </authorList>
    </citation>
    <scope>NUCLEOTIDE SEQUENCE [LARGE SCALE GENOMIC DNA]</scope>
    <source>
        <strain evidence="1 2">CSC1P2</strain>
    </source>
</reference>
<evidence type="ECO:0000313" key="1">
    <source>
        <dbReference type="EMBL" id="PKR50474.1"/>
    </source>
</evidence>
<protein>
    <submittedName>
        <fullName evidence="1">Uncharacterized protein</fullName>
    </submittedName>
</protein>
<gene>
    <name evidence="1" type="ORF">COO20_21625</name>
</gene>
<evidence type="ECO:0000313" key="2">
    <source>
        <dbReference type="Proteomes" id="UP000233597"/>
    </source>
</evidence>
<accession>A0A2N3KIV6</accession>
<dbReference type="EMBL" id="NWTK01000017">
    <property type="protein sequence ID" value="PKR50474.1"/>
    <property type="molecule type" value="Genomic_DNA"/>
</dbReference>